<dbReference type="Pfam" id="PF07540">
    <property type="entry name" value="NOC3p"/>
    <property type="match status" value="1"/>
</dbReference>
<dbReference type="PIRSF" id="PIRSF028977">
    <property type="entry name" value="Nucleolar_complex_p3"/>
    <property type="match status" value="1"/>
</dbReference>
<comment type="similarity">
    <text evidence="2 5">Belongs to the CBF/MAK21 family.</text>
</comment>
<dbReference type="Proteomes" id="UP001150569">
    <property type="component" value="Unassembled WGS sequence"/>
</dbReference>
<protein>
    <recommendedName>
        <fullName evidence="5">Nucleolar complex-associated protein 3</fullName>
    </recommendedName>
</protein>
<evidence type="ECO:0000256" key="2">
    <source>
        <dbReference type="ARBA" id="ARBA00007797"/>
    </source>
</evidence>
<comment type="function">
    <text evidence="5">Required for synthesis of 60S ribosomal subunits and the transport of pre-ribosomes from the nucleoplasm to the cytoplasm.</text>
</comment>
<dbReference type="PANTHER" id="PTHR14428">
    <property type="entry name" value="NUCLEOLAR COMPLEX PROTEIN 3"/>
    <property type="match status" value="1"/>
</dbReference>
<dbReference type="Pfam" id="PF03914">
    <property type="entry name" value="CBF"/>
    <property type="match status" value="1"/>
</dbReference>
<feature type="domain" description="CCAAT-binding factor" evidence="7">
    <location>
        <begin position="553"/>
        <end position="721"/>
    </location>
</feature>
<proteinExistence type="inferred from homology"/>
<dbReference type="GO" id="GO:0042254">
    <property type="term" value="P:ribosome biogenesis"/>
    <property type="evidence" value="ECO:0007669"/>
    <property type="project" value="UniProtKB-KW"/>
</dbReference>
<dbReference type="PANTHER" id="PTHR14428:SF5">
    <property type="entry name" value="NUCLEOLAR COMPLEX PROTEIN 3 HOMOLOG"/>
    <property type="match status" value="1"/>
</dbReference>
<dbReference type="OrthoDB" id="10263597at2759"/>
<keyword evidence="5" id="KW-0690">Ribosome biogenesis</keyword>
<organism evidence="9 10">
    <name type="scientific">Tieghemiomyces parasiticus</name>
    <dbReference type="NCBI Taxonomy" id="78921"/>
    <lineage>
        <taxon>Eukaryota</taxon>
        <taxon>Fungi</taxon>
        <taxon>Fungi incertae sedis</taxon>
        <taxon>Zoopagomycota</taxon>
        <taxon>Kickxellomycotina</taxon>
        <taxon>Dimargaritomycetes</taxon>
        <taxon>Dimargaritales</taxon>
        <taxon>Dimargaritaceae</taxon>
        <taxon>Tieghemiomyces</taxon>
    </lineage>
</organism>
<evidence type="ECO:0000259" key="7">
    <source>
        <dbReference type="Pfam" id="PF03914"/>
    </source>
</evidence>
<feature type="compositionally biased region" description="Basic and acidic residues" evidence="6">
    <location>
        <begin position="413"/>
        <end position="422"/>
    </location>
</feature>
<evidence type="ECO:0000256" key="4">
    <source>
        <dbReference type="ARBA" id="ARBA00023242"/>
    </source>
</evidence>
<keyword evidence="10" id="KW-1185">Reference proteome</keyword>
<dbReference type="EMBL" id="JANBPT010000291">
    <property type="protein sequence ID" value="KAJ1924124.1"/>
    <property type="molecule type" value="Genomic_DNA"/>
</dbReference>
<dbReference type="InterPro" id="IPR005612">
    <property type="entry name" value="CCAAT-binding_factor"/>
</dbReference>
<sequence>MAKTKRAPVVDYSRILDTAESDSDDAIVNYAAIEASDSESDADLPALDLNDSDSGEESSAPSEPDSGEDNEDDASDVEDMNALYDDALDDLAAGPPTTARSKRRSTQDVEEATYERQPRAVAPEAPEPKRLPIKLKDGRLLRSQEPAAAAAPVADPAPPVPTAPVPAATELAGPFAELCLAKLGRRQFTLRAKTLLAETAQQVIENPEENVGGLRRLRLLAEHVIDLPSVYKMALLTQLAVYKDIIPGYMIRALTAEELATKVTKEVKQLRMYEENLVKHYQRYLQTLDQIMKDAAADHSERPGVPSLAQVAAQCLCDLLVAVPHFNFRLNILATVVGRMGARDFTEVPQLCCRAVIELFREDESGRYSLDAVQAITKLIKAKSYNVNQEVVKSFLHLRLRDELDPTLVRESSTGKDAESAHGKSKRSAQDAPHMSKRARKTLKETKAVERELRLAEAEVSKEEKQKWHTETLKMVFVTYFRILKNRGLGQLLPSVLEGLAKFAHLISIEFFTDLLAVLKSIMSGRHQYQVTAGAPDLDEEEMQARVSTRVTLLCVTTAFQLLSGQGEALEIDLKDFYTALYQILPRLTAHPHLERANSQLGTTAILEARVDSESDLMLKALEILFFKRGKVPVTRAAAFAKRLVSAALHFPPRVAVRCITLVRMMLMKYPRLDQLLTTEETLSSGVYLRDLDDPELCNPFATNLWEVHVLARHYHPHVRREVGALMKQCIQLQR</sequence>
<dbReference type="InterPro" id="IPR016903">
    <property type="entry name" value="Nucleolar_cplx-assoc_3"/>
</dbReference>
<gene>
    <name evidence="9" type="ORF">IWQ60_005418</name>
</gene>
<evidence type="ECO:0000256" key="1">
    <source>
        <dbReference type="ARBA" id="ARBA00004604"/>
    </source>
</evidence>
<feature type="domain" description="Nucleolar complex-associated protein 3 N-terminal" evidence="8">
    <location>
        <begin position="192"/>
        <end position="284"/>
    </location>
</feature>
<dbReference type="GO" id="GO:0005730">
    <property type="term" value="C:nucleolus"/>
    <property type="evidence" value="ECO:0007669"/>
    <property type="project" value="UniProtKB-SubCell"/>
</dbReference>
<dbReference type="AlphaFoldDB" id="A0A9W8ABS7"/>
<feature type="region of interest" description="Disordered" evidence="6">
    <location>
        <begin position="409"/>
        <end position="443"/>
    </location>
</feature>
<evidence type="ECO:0000256" key="5">
    <source>
        <dbReference type="PIRNR" id="PIRNR028977"/>
    </source>
</evidence>
<evidence type="ECO:0000313" key="9">
    <source>
        <dbReference type="EMBL" id="KAJ1924124.1"/>
    </source>
</evidence>
<name>A0A9W8ABS7_9FUNG</name>
<feature type="region of interest" description="Disordered" evidence="6">
    <location>
        <begin position="32"/>
        <end position="134"/>
    </location>
</feature>
<keyword evidence="4" id="KW-0539">Nucleus</keyword>
<dbReference type="GO" id="GO:0006270">
    <property type="term" value="P:DNA replication initiation"/>
    <property type="evidence" value="ECO:0007669"/>
    <property type="project" value="TreeGrafter"/>
</dbReference>
<comment type="subcellular location">
    <subcellularLocation>
        <location evidence="1 5">Nucleus</location>
        <location evidence="1 5">Nucleolus</location>
    </subcellularLocation>
</comment>
<reference evidence="9" key="1">
    <citation type="submission" date="2022-07" db="EMBL/GenBank/DDBJ databases">
        <title>Phylogenomic reconstructions and comparative analyses of Kickxellomycotina fungi.</title>
        <authorList>
            <person name="Reynolds N.K."/>
            <person name="Stajich J.E."/>
            <person name="Barry K."/>
            <person name="Grigoriev I.V."/>
            <person name="Crous P."/>
            <person name="Smith M.E."/>
        </authorList>
    </citation>
    <scope>NUCLEOTIDE SEQUENCE</scope>
    <source>
        <strain evidence="9">RSA 861</strain>
    </source>
</reference>
<feature type="compositionally biased region" description="Acidic residues" evidence="6">
    <location>
        <begin position="65"/>
        <end position="79"/>
    </location>
</feature>
<dbReference type="InterPro" id="IPR011501">
    <property type="entry name" value="Noc3_N"/>
</dbReference>
<evidence type="ECO:0000256" key="6">
    <source>
        <dbReference type="SAM" id="MobiDB-lite"/>
    </source>
</evidence>
<evidence type="ECO:0000313" key="10">
    <source>
        <dbReference type="Proteomes" id="UP001150569"/>
    </source>
</evidence>
<feature type="compositionally biased region" description="Low complexity" evidence="6">
    <location>
        <begin position="82"/>
        <end position="93"/>
    </location>
</feature>
<evidence type="ECO:0000256" key="3">
    <source>
        <dbReference type="ARBA" id="ARBA00023054"/>
    </source>
</evidence>
<dbReference type="GO" id="GO:0003682">
    <property type="term" value="F:chromatin binding"/>
    <property type="evidence" value="ECO:0007669"/>
    <property type="project" value="TreeGrafter"/>
</dbReference>
<evidence type="ECO:0000259" key="8">
    <source>
        <dbReference type="Pfam" id="PF07540"/>
    </source>
</evidence>
<comment type="caution">
    <text evidence="9">The sequence shown here is derived from an EMBL/GenBank/DDBJ whole genome shotgun (WGS) entry which is preliminary data.</text>
</comment>
<accession>A0A9W8ABS7</accession>
<keyword evidence="3" id="KW-0175">Coiled coil</keyword>